<dbReference type="InterPro" id="IPR001466">
    <property type="entry name" value="Beta-lactam-related"/>
</dbReference>
<dbReference type="AlphaFoldDB" id="A0A368VEP8"/>
<dbReference type="OrthoDB" id="3422781at2"/>
<feature type="domain" description="Beta-lactamase-related" evidence="1">
    <location>
        <begin position="17"/>
        <end position="370"/>
    </location>
</feature>
<evidence type="ECO:0000313" key="3">
    <source>
        <dbReference type="Proteomes" id="UP000253495"/>
    </source>
</evidence>
<dbReference type="InterPro" id="IPR012338">
    <property type="entry name" value="Beta-lactam/transpept-like"/>
</dbReference>
<dbReference type="EMBL" id="QPJC01000015">
    <property type="protein sequence ID" value="RCW39669.1"/>
    <property type="molecule type" value="Genomic_DNA"/>
</dbReference>
<dbReference type="PANTHER" id="PTHR43283:SF3">
    <property type="entry name" value="BETA-LACTAMASE FAMILY PROTEIN (AFU_ORTHOLOGUE AFUA_5G07500)"/>
    <property type="match status" value="1"/>
</dbReference>
<accession>A0A368VEP8</accession>
<organism evidence="2 3">
    <name type="scientific">Halopolyspora algeriensis</name>
    <dbReference type="NCBI Taxonomy" id="1500506"/>
    <lineage>
        <taxon>Bacteria</taxon>
        <taxon>Bacillati</taxon>
        <taxon>Actinomycetota</taxon>
        <taxon>Actinomycetes</taxon>
        <taxon>Actinomycetes incertae sedis</taxon>
        <taxon>Halopolyspora</taxon>
    </lineage>
</organism>
<keyword evidence="3" id="KW-1185">Reference proteome</keyword>
<reference evidence="2 3" key="1">
    <citation type="submission" date="2018-07" db="EMBL/GenBank/DDBJ databases">
        <title>Genomic Encyclopedia of Type Strains, Phase III (KMG-III): the genomes of soil and plant-associated and newly described type strains.</title>
        <authorList>
            <person name="Whitman W."/>
        </authorList>
    </citation>
    <scope>NUCLEOTIDE SEQUENCE [LARGE SCALE GENOMIC DNA]</scope>
    <source>
        <strain evidence="2 3">CECT 8575</strain>
    </source>
</reference>
<evidence type="ECO:0000259" key="1">
    <source>
        <dbReference type="Pfam" id="PF00144"/>
    </source>
</evidence>
<comment type="caution">
    <text evidence="2">The sequence shown here is derived from an EMBL/GenBank/DDBJ whole genome shotgun (WGS) entry which is preliminary data.</text>
</comment>
<dbReference type="SUPFAM" id="SSF56601">
    <property type="entry name" value="beta-lactamase/transpeptidase-like"/>
    <property type="match status" value="1"/>
</dbReference>
<proteinExistence type="predicted"/>
<dbReference type="InterPro" id="IPR050789">
    <property type="entry name" value="Diverse_Enzym_Activities"/>
</dbReference>
<dbReference type="Proteomes" id="UP000253495">
    <property type="component" value="Unassembled WGS sequence"/>
</dbReference>
<dbReference type="RefSeq" id="WP_114454684.1">
    <property type="nucleotide sequence ID" value="NZ_QPJC01000015.1"/>
</dbReference>
<name>A0A368VEP8_9ACTN</name>
<dbReference type="Pfam" id="PF00144">
    <property type="entry name" value="Beta-lactamase"/>
    <property type="match status" value="1"/>
</dbReference>
<sequence length="386" mass="41670">MAADVDSKALARLTAEIDDDIERGDYDGVTVILARHGEVVLRETLGCAERATQRPLQPDDIFRVLSLSKAFTNALIHQALGEGKLALSTRVVEIVPEFLGDDPFRTLRKDRINVGHLLTHRSGMPATPNPGLPPEKFGTLADVIAALGGIDVVNEPGTNLNYSPSINHALLGEMVRRVYGYDSFRNLAHDRLFGPLGMTRTRFGAPSAWADKLVPLKAYLQQGGFLGPDDIECLNTCITEDAELPWVGAVSTADDVFTFAEMLRRRGEHNGEQLIAPAVLDVATTVQTGDMPNDLYASIAAMRGWETPPGNFGLGFSLSGTGTHPSFFGPFTSPRTHGNYGAGSSLFWVDPERDMTLVFLSAGVMDEGDNVARFQKISTMAAAAAL</sequence>
<evidence type="ECO:0000313" key="2">
    <source>
        <dbReference type="EMBL" id="RCW39669.1"/>
    </source>
</evidence>
<protein>
    <submittedName>
        <fullName evidence="2">CubicO group peptidase (Beta-lactamase class C family)</fullName>
    </submittedName>
</protein>
<dbReference type="PANTHER" id="PTHR43283">
    <property type="entry name" value="BETA-LACTAMASE-RELATED"/>
    <property type="match status" value="1"/>
</dbReference>
<gene>
    <name evidence="2" type="ORF">DFQ14_11545</name>
</gene>
<dbReference type="Gene3D" id="3.40.710.10">
    <property type="entry name" value="DD-peptidase/beta-lactamase superfamily"/>
    <property type="match status" value="1"/>
</dbReference>